<sequence>MWDGRIWKGEVCCLGAHSITCKFPGKTQEYTWHLSVVYAPNDRREREEVWWELAGAKGLFSGPWVVCGDLNTVRFLSEKKNCIRITRAMNEFSKFIEDMERVDIQLSGGVHGEKNEDFRNIKQSVLHRDTSDHSPLMLQCGNWDPVKSFFKFENWWLQTEGFKGGIKEWWNSFACEGRPDFILAFKLKAFKVKLKEWSKTLQGNLALQKASILILAELEEIHDQRSLTEKEIYTKTALFMEFKEIAKQEENLEDIKREVIKYYQNLCTEEDGWRSLGAIRNSHMITPEDNLMLQSPFGVHEIWDSVKAYAEDKTPDPDGFSMAFFINYREVVAVIQNFYDQGIFEKSFNATFVALIPKKVGPKELRNFRPISLIGSIYKIISKLLTERLKKVVNKLVDT</sequence>
<evidence type="ECO:0008006" key="2">
    <source>
        <dbReference type="Google" id="ProtNLM"/>
    </source>
</evidence>
<protein>
    <recommendedName>
        <fullName evidence="2">Reverse transcriptase</fullName>
    </recommendedName>
</protein>
<name>A0A1S4BZJ8_TOBAC</name>
<dbReference type="KEGG" id="nta:107813564"/>
<proteinExistence type="predicted"/>
<dbReference type="InterPro" id="IPR052343">
    <property type="entry name" value="Retrotransposon-Effector_Assoc"/>
</dbReference>
<dbReference type="SUPFAM" id="SSF56219">
    <property type="entry name" value="DNase I-like"/>
    <property type="match status" value="1"/>
</dbReference>
<dbReference type="OMA" id="IIRFINE"/>
<dbReference type="PANTHER" id="PTHR46890">
    <property type="entry name" value="NON-LTR RETROLELEMENT REVERSE TRANSCRIPTASE-LIKE PROTEIN-RELATED"/>
    <property type="match status" value="1"/>
</dbReference>
<accession>A0A1S4BZJ8</accession>
<dbReference type="PANTHER" id="PTHR46890:SF50">
    <property type="entry name" value="RNA-DIRECTED DNA POLYMERASE, EUKARYOTA, REVERSE TRANSCRIPTASE ZINC-BINDING DOMAIN PROTEIN-RELATED"/>
    <property type="match status" value="1"/>
</dbReference>
<dbReference type="Gene3D" id="3.60.10.10">
    <property type="entry name" value="Endonuclease/exonuclease/phosphatase"/>
    <property type="match status" value="1"/>
</dbReference>
<reference evidence="1" key="1">
    <citation type="submission" date="2025-08" db="UniProtKB">
        <authorList>
            <consortium name="RefSeq"/>
        </authorList>
    </citation>
    <scope>IDENTIFICATION</scope>
</reference>
<evidence type="ECO:0000313" key="1">
    <source>
        <dbReference type="RefSeq" id="XP_016494332.1"/>
    </source>
</evidence>
<dbReference type="InterPro" id="IPR036691">
    <property type="entry name" value="Endo/exonu/phosph_ase_sf"/>
</dbReference>
<dbReference type="STRING" id="4097.A0A1S4BZJ8"/>
<dbReference type="OrthoDB" id="1305844at2759"/>
<gene>
    <name evidence="1" type="primary">LOC107813564</name>
</gene>
<organism evidence="1">
    <name type="scientific">Nicotiana tabacum</name>
    <name type="common">Common tobacco</name>
    <dbReference type="NCBI Taxonomy" id="4097"/>
    <lineage>
        <taxon>Eukaryota</taxon>
        <taxon>Viridiplantae</taxon>
        <taxon>Streptophyta</taxon>
        <taxon>Embryophyta</taxon>
        <taxon>Tracheophyta</taxon>
        <taxon>Spermatophyta</taxon>
        <taxon>Magnoliopsida</taxon>
        <taxon>eudicotyledons</taxon>
        <taxon>Gunneridae</taxon>
        <taxon>Pentapetalae</taxon>
        <taxon>asterids</taxon>
        <taxon>lamiids</taxon>
        <taxon>Solanales</taxon>
        <taxon>Solanaceae</taxon>
        <taxon>Nicotianoideae</taxon>
        <taxon>Nicotianeae</taxon>
        <taxon>Nicotiana</taxon>
    </lineage>
</organism>
<dbReference type="PaxDb" id="4097-A0A1S4BZJ8"/>
<dbReference type="AlphaFoldDB" id="A0A1S4BZJ8"/>
<dbReference type="RefSeq" id="XP_016494332.1">
    <property type="nucleotide sequence ID" value="XM_016638846.1"/>
</dbReference>